<feature type="compositionally biased region" description="Basic and acidic residues" evidence="1">
    <location>
        <begin position="722"/>
        <end position="755"/>
    </location>
</feature>
<dbReference type="PANTHER" id="PTHR34282:SF1">
    <property type="entry name" value="DUF3741 DOMAIN-CONTAINING PROTEIN"/>
    <property type="match status" value="1"/>
</dbReference>
<feature type="compositionally biased region" description="Polar residues" evidence="1">
    <location>
        <begin position="756"/>
        <end position="765"/>
    </location>
</feature>
<evidence type="ECO:0000313" key="2">
    <source>
        <dbReference type="EMBL" id="KAL3734147.1"/>
    </source>
</evidence>
<feature type="compositionally biased region" description="Basic and acidic residues" evidence="1">
    <location>
        <begin position="357"/>
        <end position="374"/>
    </location>
</feature>
<evidence type="ECO:0000256" key="1">
    <source>
        <dbReference type="SAM" id="MobiDB-lite"/>
    </source>
</evidence>
<reference evidence="2 3" key="1">
    <citation type="submission" date="2024-11" db="EMBL/GenBank/DDBJ databases">
        <title>Chromosome-level genome assembly of Eucalyptus globulus Labill. provides insights into its genome evolution.</title>
        <authorList>
            <person name="Li X."/>
        </authorList>
    </citation>
    <scope>NUCLEOTIDE SEQUENCE [LARGE SCALE GENOMIC DNA]</scope>
    <source>
        <strain evidence="2">CL2024</strain>
        <tissue evidence="2">Fresh tender leaves</tissue>
    </source>
</reference>
<feature type="compositionally biased region" description="Basic and acidic residues" evidence="1">
    <location>
        <begin position="454"/>
        <end position="468"/>
    </location>
</feature>
<feature type="compositionally biased region" description="Basic and acidic residues" evidence="1">
    <location>
        <begin position="478"/>
        <end position="490"/>
    </location>
</feature>
<feature type="compositionally biased region" description="Polar residues" evidence="1">
    <location>
        <begin position="61"/>
        <end position="70"/>
    </location>
</feature>
<evidence type="ECO:0008006" key="4">
    <source>
        <dbReference type="Google" id="ProtNLM"/>
    </source>
</evidence>
<keyword evidence="3" id="KW-1185">Reference proteome</keyword>
<feature type="region of interest" description="Disordered" evidence="1">
    <location>
        <begin position="715"/>
        <end position="765"/>
    </location>
</feature>
<feature type="region of interest" description="Disordered" evidence="1">
    <location>
        <begin position="454"/>
        <end position="490"/>
    </location>
</feature>
<feature type="region of interest" description="Disordered" evidence="1">
    <location>
        <begin position="293"/>
        <end position="321"/>
    </location>
</feature>
<protein>
    <recommendedName>
        <fullName evidence="4">DUF3741 domain-containing protein</fullName>
    </recommendedName>
</protein>
<dbReference type="PANTHER" id="PTHR34282">
    <property type="entry name" value="OS01G0228800 PROTEIN-RELATED"/>
    <property type="match status" value="1"/>
</dbReference>
<organism evidence="2 3">
    <name type="scientific">Eucalyptus globulus</name>
    <name type="common">Tasmanian blue gum</name>
    <dbReference type="NCBI Taxonomy" id="34317"/>
    <lineage>
        <taxon>Eukaryota</taxon>
        <taxon>Viridiplantae</taxon>
        <taxon>Streptophyta</taxon>
        <taxon>Embryophyta</taxon>
        <taxon>Tracheophyta</taxon>
        <taxon>Spermatophyta</taxon>
        <taxon>Magnoliopsida</taxon>
        <taxon>eudicotyledons</taxon>
        <taxon>Gunneridae</taxon>
        <taxon>Pentapetalae</taxon>
        <taxon>rosids</taxon>
        <taxon>malvids</taxon>
        <taxon>Myrtales</taxon>
        <taxon>Myrtaceae</taxon>
        <taxon>Myrtoideae</taxon>
        <taxon>Eucalypteae</taxon>
        <taxon>Eucalyptus</taxon>
    </lineage>
</organism>
<sequence length="1044" mass="118081">MAKRSDFAQKLLDDLRLRKERLATSQSSSHSHYKAGDAYGYSRQTYQGSTQNRTGAPRSANAHNRSNGGQKSLYGGEASNQIVAFHRGQGSQQIGDISMALALAIENGGKHQRMDLLGNSSMLTFLRQMGQGSLELNQMERANSMDRHHSSTVRVPNLSQFHIKEISKGAQKLNQILRAWSNGANLDRYSIEIGKELLKGAMDLEESLRMLVNLEDASEFTTTPQRKNRLVLLDNDDDDDDEGDVIKSTEQKQLVLPPRFSFDDPARRSKRNQHVKAIQKPALPNLTYTAESTSFRHKEQTQSLLKSASHKRSISSGDNARNLTSLQEQANLSNSSQTKSEKRKISNVIAKLMGLEEFPKNPDSRYTQEKDKSSKQTTNRKLLKKLTQGITGNVDPKTTDTPNLSVPSLRTTQPGKSVLTQDITNVVVGAEKRLAANSIRPELVNSTENLPWKETQKFNSETKKDRTNTDLFNQNSGDQKRKQEAERRKDVKMMRVQKGTDIRENKGQVYNDELYHMAPRTPRRKEFGPTLQEKLGYKESKIQMERRNADVLSPVHPQKPQRDNGIEQSFVLQRPEPPEEKQMRVEMRSPDMRSKGSEIVHKTSPKPVQEEVLSFQRKNSHLDQLKPQKFVPAEPIYDAQANKLPNQGRPQNRVPRRVKSELGKGRNNNMPVVEEKRIHEPAPRARKVTEPPKNKMPQKLNVVKKKSGALHNLVKPLPQASSREEAKQMRHARPDGSAETEQVKTNKSARGEHNVKSSTAEASHQWPTNAHELQKEAEQLAPAYTCNVDETPELEEARNFPYDLNQNVPSIILNDPHVSSGAFGRDEGLMSATIISEPADGTTGATTYTHDLDESDDWDVSKSGIQEKMTECEKRLKHILMKSQLFLNTAEALFKLDSPTAFLHVGDENSHVGDDDKLILDCGYEIMKRKGRKQELAVHPFMKISISFVRVETLDDLVQQLNQNFNQLKLHGRNGNPECEPEYYLPSMLELDVNVSDPDTNCMWDFGWNNAVFAFLEKDDVVRDVEKQVINGLIDEMTRDLLNA</sequence>
<dbReference type="EMBL" id="JBJKBG010000006">
    <property type="protein sequence ID" value="KAL3734147.1"/>
    <property type="molecule type" value="Genomic_DNA"/>
</dbReference>
<gene>
    <name evidence="2" type="ORF">ACJRO7_023489</name>
</gene>
<feature type="region of interest" description="Disordered" evidence="1">
    <location>
        <begin position="46"/>
        <end position="74"/>
    </location>
</feature>
<feature type="region of interest" description="Disordered" evidence="1">
    <location>
        <begin position="356"/>
        <end position="413"/>
    </location>
</feature>
<comment type="caution">
    <text evidence="2">The sequence shown here is derived from an EMBL/GenBank/DDBJ whole genome shotgun (WGS) entry which is preliminary data.</text>
</comment>
<dbReference type="Proteomes" id="UP001634007">
    <property type="component" value="Unassembled WGS sequence"/>
</dbReference>
<feature type="compositionally biased region" description="Polar residues" evidence="1">
    <location>
        <begin position="399"/>
        <end position="413"/>
    </location>
</feature>
<accession>A0ABD3K4H7</accession>
<feature type="compositionally biased region" description="Basic and acidic residues" evidence="1">
    <location>
        <begin position="577"/>
        <end position="601"/>
    </location>
</feature>
<proteinExistence type="predicted"/>
<evidence type="ECO:0000313" key="3">
    <source>
        <dbReference type="Proteomes" id="UP001634007"/>
    </source>
</evidence>
<dbReference type="AlphaFoldDB" id="A0ABD3K4H7"/>
<name>A0ABD3K4H7_EUCGL</name>
<feature type="region of interest" description="Disordered" evidence="1">
    <location>
        <begin position="642"/>
        <end position="668"/>
    </location>
</feature>
<feature type="region of interest" description="Disordered" evidence="1">
    <location>
        <begin position="577"/>
        <end position="608"/>
    </location>
</feature>